<dbReference type="CDD" id="cd00542">
    <property type="entry name" value="Ntn_PVA"/>
    <property type="match status" value="1"/>
</dbReference>
<evidence type="ECO:0000256" key="1">
    <source>
        <dbReference type="ARBA" id="ARBA00006625"/>
    </source>
</evidence>
<dbReference type="EMBL" id="AFVZ01000001">
    <property type="protein sequence ID" value="EHN59367.1"/>
    <property type="molecule type" value="Genomic_DNA"/>
</dbReference>
<dbReference type="OrthoDB" id="9794717at2"/>
<organism evidence="4 5">
    <name type="scientific">Oenococcus kitaharae DSM 17330</name>
    <dbReference type="NCBI Taxonomy" id="1045004"/>
    <lineage>
        <taxon>Bacteria</taxon>
        <taxon>Bacillati</taxon>
        <taxon>Bacillota</taxon>
        <taxon>Bacilli</taxon>
        <taxon>Lactobacillales</taxon>
        <taxon>Lactobacillaceae</taxon>
        <taxon>Oenococcus</taxon>
    </lineage>
</organism>
<name>G9WGV9_9LACO</name>
<accession>G9WGV9</accession>
<proteinExistence type="inferred from homology"/>
<dbReference type="PATRIC" id="fig|1045004.4.peg.1259"/>
<dbReference type="GO" id="GO:0016787">
    <property type="term" value="F:hydrolase activity"/>
    <property type="evidence" value="ECO:0007669"/>
    <property type="project" value="UniProtKB-KW"/>
</dbReference>
<dbReference type="Proteomes" id="UP000004959">
    <property type="component" value="Chromosome"/>
</dbReference>
<keyword evidence="5" id="KW-1185">Reference proteome</keyword>
<feature type="domain" description="Choloylglycine hydrolase/NAAA C-terminal" evidence="3">
    <location>
        <begin position="2"/>
        <end position="312"/>
    </location>
</feature>
<dbReference type="Gene3D" id="3.60.60.10">
    <property type="entry name" value="Penicillin V Acylase, Chain A"/>
    <property type="match status" value="1"/>
</dbReference>
<evidence type="ECO:0000313" key="4">
    <source>
        <dbReference type="EMBL" id="EHN59367.1"/>
    </source>
</evidence>
<evidence type="ECO:0000259" key="3">
    <source>
        <dbReference type="Pfam" id="PF02275"/>
    </source>
</evidence>
<dbReference type="InterPro" id="IPR029132">
    <property type="entry name" value="CBAH/NAAA_C"/>
</dbReference>
<reference evidence="4 5" key="1">
    <citation type="journal article" date="2012" name="PLoS ONE">
        <title>Functional divergence in the genus oenococcus as predicted by genome sequencing of the newly-described species, Oenococcus kitaharae.</title>
        <authorList>
            <person name="Borneman A.R."/>
            <person name="McCarthy J.M."/>
            <person name="Chambers P.J."/>
            <person name="Bartowsky E.J."/>
        </authorList>
    </citation>
    <scope>NUCLEOTIDE SEQUENCE [LARGE SCALE GENOMIC DNA]</scope>
    <source>
        <strain evidence="5">DSM17330</strain>
    </source>
</reference>
<dbReference type="RefSeq" id="WP_007746242.1">
    <property type="nucleotide sequence ID" value="NZ_CM001398.1"/>
</dbReference>
<dbReference type="MEROPS" id="C59.001"/>
<protein>
    <submittedName>
        <fullName evidence="4">Choloylglycine hydrolase</fullName>
    </submittedName>
</protein>
<evidence type="ECO:0000256" key="2">
    <source>
        <dbReference type="ARBA" id="ARBA00022801"/>
    </source>
</evidence>
<dbReference type="AlphaFoldDB" id="G9WGV9"/>
<dbReference type="HOGENOM" id="CLU_045206_1_0_9"/>
<dbReference type="InterPro" id="IPR029055">
    <property type="entry name" value="Ntn_hydrolases_N"/>
</dbReference>
<dbReference type="STRING" id="336988.NT96_00065"/>
<dbReference type="SUPFAM" id="SSF56235">
    <property type="entry name" value="N-terminal nucleophile aminohydrolases (Ntn hydrolases)"/>
    <property type="match status" value="1"/>
</dbReference>
<evidence type="ECO:0000313" key="5">
    <source>
        <dbReference type="Proteomes" id="UP000004959"/>
    </source>
</evidence>
<comment type="caution">
    <text evidence="4">The sequence shown here is derived from an EMBL/GenBank/DDBJ whole genome shotgun (WGS) entry which is preliminary data.</text>
</comment>
<gene>
    <name evidence="4" type="ORF">OKIT_1284</name>
</gene>
<dbReference type="eggNOG" id="COG3049">
    <property type="taxonomic scope" value="Bacteria"/>
</dbReference>
<keyword evidence="2 4" id="KW-0378">Hydrolase</keyword>
<dbReference type="InterPro" id="IPR052193">
    <property type="entry name" value="Peptidase_C59"/>
</dbReference>
<comment type="similarity">
    <text evidence="1">Belongs to the peptidase C59 family.</text>
</comment>
<sequence length="321" mass="35290">MCTSITYQTEDNVRMLARTMDFSFQLGAKPIYIPKNYHFATLAGQSGFTGREAFLGAGANVGGYIFADGLNAAGFSMAALYFSENAKYADEADPDKTNLESADLVAWGLSQASSVADFIDRFKKVVIVNQENRFLKIVVPLHWVLADKSGVSKVLEITASGVHYYDNQVGVMTNSPAYGWHMENLRRYNHLQPQDHADRQYGSFKSISDGPGYGALGLPGDYSSVSRFIRAAFLRNYIGKTTGGEAGAKAVFHLLNAFDIPKGVKIQANGESDYTQYKCVMDLTNSAYYFQLYEQFGPAKYALDAHLLASDQVVELDKATA</sequence>
<dbReference type="PANTHER" id="PTHR35527">
    <property type="entry name" value="CHOLOYLGLYCINE HYDROLASE"/>
    <property type="match status" value="1"/>
</dbReference>
<dbReference type="PANTHER" id="PTHR35527:SF2">
    <property type="entry name" value="HYDROLASE"/>
    <property type="match status" value="1"/>
</dbReference>
<dbReference type="Pfam" id="PF02275">
    <property type="entry name" value="CBAH"/>
    <property type="match status" value="1"/>
</dbReference>